<dbReference type="InterPro" id="IPR023048">
    <property type="entry name" value="NADH:quinone_OxRdtase_FMN_depd"/>
</dbReference>
<evidence type="ECO:0000256" key="4">
    <source>
        <dbReference type="ARBA" id="ARBA00023027"/>
    </source>
</evidence>
<dbReference type="SUPFAM" id="SSF52218">
    <property type="entry name" value="Flavoproteins"/>
    <property type="match status" value="1"/>
</dbReference>
<dbReference type="EMBL" id="JABCJE010000007">
    <property type="protein sequence ID" value="NVO24476.1"/>
    <property type="molecule type" value="Genomic_DNA"/>
</dbReference>
<gene>
    <name evidence="6" type="primary">azoR</name>
    <name evidence="8" type="ORF">HJ536_14005</name>
</gene>
<dbReference type="PANTHER" id="PTHR43741">
    <property type="entry name" value="FMN-DEPENDENT NADH-AZOREDUCTASE 1"/>
    <property type="match status" value="1"/>
</dbReference>
<accession>A0A850Q5S8</accession>
<evidence type="ECO:0000313" key="9">
    <source>
        <dbReference type="Proteomes" id="UP000592216"/>
    </source>
</evidence>
<evidence type="ECO:0000256" key="1">
    <source>
        <dbReference type="ARBA" id="ARBA00022630"/>
    </source>
</evidence>
<evidence type="ECO:0000256" key="2">
    <source>
        <dbReference type="ARBA" id="ARBA00022643"/>
    </source>
</evidence>
<feature type="binding site" evidence="6">
    <location>
        <begin position="17"/>
        <end position="19"/>
    </location>
    <ligand>
        <name>FMN</name>
        <dbReference type="ChEBI" id="CHEBI:58210"/>
    </ligand>
</feature>
<keyword evidence="4 6" id="KW-0520">NAD</keyword>
<dbReference type="Pfam" id="PF02525">
    <property type="entry name" value="Flavodoxin_2"/>
    <property type="match status" value="1"/>
</dbReference>
<evidence type="ECO:0000313" key="8">
    <source>
        <dbReference type="EMBL" id="NVO24476.1"/>
    </source>
</evidence>
<dbReference type="RefSeq" id="WP_177158198.1">
    <property type="nucleotide sequence ID" value="NZ_JABCJE010000007.1"/>
</dbReference>
<dbReference type="EC" id="1.7.1.17" evidence="6"/>
<evidence type="ECO:0000259" key="7">
    <source>
        <dbReference type="Pfam" id="PF02525"/>
    </source>
</evidence>
<dbReference type="GO" id="GO:0016655">
    <property type="term" value="F:oxidoreductase activity, acting on NAD(P)H, quinone or similar compound as acceptor"/>
    <property type="evidence" value="ECO:0007669"/>
    <property type="project" value="InterPro"/>
</dbReference>
<reference evidence="8 9" key="1">
    <citation type="submission" date="2020-04" db="EMBL/GenBank/DDBJ databases">
        <title>Donghicola sp., a member of the Rhodobacteraceae family isolated from mangrove forest in Thailand.</title>
        <authorList>
            <person name="Charoenyingcharoen P."/>
            <person name="Yukphan P."/>
        </authorList>
    </citation>
    <scope>NUCLEOTIDE SEQUENCE [LARGE SCALE GENOMIC DNA]</scope>
    <source>
        <strain evidence="8 9">B5-SW-15</strain>
    </source>
</reference>
<keyword evidence="3 6" id="KW-0560">Oxidoreductase</keyword>
<evidence type="ECO:0000256" key="6">
    <source>
        <dbReference type="HAMAP-Rule" id="MF_01216"/>
    </source>
</evidence>
<comment type="subunit">
    <text evidence="6">Homodimer.</text>
</comment>
<comment type="catalytic activity">
    <reaction evidence="5">
        <text>N,N-dimethyl-1,4-phenylenediamine + anthranilate + 2 NAD(+) = 2-(4-dimethylaminophenyl)diazenylbenzoate + 2 NADH + 2 H(+)</text>
        <dbReference type="Rhea" id="RHEA:55872"/>
        <dbReference type="ChEBI" id="CHEBI:15378"/>
        <dbReference type="ChEBI" id="CHEBI:15783"/>
        <dbReference type="ChEBI" id="CHEBI:16567"/>
        <dbReference type="ChEBI" id="CHEBI:57540"/>
        <dbReference type="ChEBI" id="CHEBI:57945"/>
        <dbReference type="ChEBI" id="CHEBI:71579"/>
        <dbReference type="EC" id="1.7.1.17"/>
    </reaction>
    <physiologicalReaction direction="right-to-left" evidence="5">
        <dbReference type="Rhea" id="RHEA:55874"/>
    </physiologicalReaction>
</comment>
<dbReference type="EC" id="1.6.5.-" evidence="6"/>
<organism evidence="8 9">
    <name type="scientific">Donghicola mangrovi</name>
    <dbReference type="NCBI Taxonomy" id="2729614"/>
    <lineage>
        <taxon>Bacteria</taxon>
        <taxon>Pseudomonadati</taxon>
        <taxon>Pseudomonadota</taxon>
        <taxon>Alphaproteobacteria</taxon>
        <taxon>Rhodobacterales</taxon>
        <taxon>Roseobacteraceae</taxon>
        <taxon>Donghicola</taxon>
    </lineage>
</organism>
<dbReference type="PANTHER" id="PTHR43741:SF2">
    <property type="entry name" value="FMN-DEPENDENT NADH:QUINONE OXIDOREDUCTASE"/>
    <property type="match status" value="1"/>
</dbReference>
<keyword evidence="2 6" id="KW-0288">FMN</keyword>
<comment type="similarity">
    <text evidence="6">Belongs to the azoreductase type 1 family.</text>
</comment>
<evidence type="ECO:0000256" key="5">
    <source>
        <dbReference type="ARBA" id="ARBA00048542"/>
    </source>
</evidence>
<comment type="function">
    <text evidence="6">Also exhibits azoreductase activity. Catalyzes the reductive cleavage of the azo bond in aromatic azo compounds to the corresponding amines.</text>
</comment>
<comment type="cofactor">
    <cofactor evidence="6">
        <name>FMN</name>
        <dbReference type="ChEBI" id="CHEBI:58210"/>
    </cofactor>
    <text evidence="6">Binds 1 FMN per subunit.</text>
</comment>
<protein>
    <recommendedName>
        <fullName evidence="6">FMN dependent NADH:quinone oxidoreductase</fullName>
        <ecNumber evidence="6">1.6.5.-</ecNumber>
    </recommendedName>
    <alternativeName>
        <fullName evidence="6">Azo-dye reductase</fullName>
    </alternativeName>
    <alternativeName>
        <fullName evidence="6">FMN-dependent NADH-azo compound oxidoreductase</fullName>
    </alternativeName>
    <alternativeName>
        <fullName evidence="6">FMN-dependent NADH-azoreductase</fullName>
        <ecNumber evidence="6">1.7.1.17</ecNumber>
    </alternativeName>
</protein>
<dbReference type="Gene3D" id="3.40.50.360">
    <property type="match status" value="1"/>
</dbReference>
<dbReference type="Proteomes" id="UP000592216">
    <property type="component" value="Unassembled WGS sequence"/>
</dbReference>
<feature type="domain" description="Flavodoxin-like fold" evidence="7">
    <location>
        <begin position="4"/>
        <end position="191"/>
    </location>
</feature>
<dbReference type="GO" id="GO:0009055">
    <property type="term" value="F:electron transfer activity"/>
    <property type="evidence" value="ECO:0007669"/>
    <property type="project" value="UniProtKB-UniRule"/>
</dbReference>
<comment type="catalytic activity">
    <reaction evidence="6">
        <text>2 a quinone + NADH + H(+) = 2 a 1,4-benzosemiquinone + NAD(+)</text>
        <dbReference type="Rhea" id="RHEA:65952"/>
        <dbReference type="ChEBI" id="CHEBI:15378"/>
        <dbReference type="ChEBI" id="CHEBI:57540"/>
        <dbReference type="ChEBI" id="CHEBI:57945"/>
        <dbReference type="ChEBI" id="CHEBI:132124"/>
        <dbReference type="ChEBI" id="CHEBI:134225"/>
    </reaction>
</comment>
<dbReference type="InterPro" id="IPR050104">
    <property type="entry name" value="FMN-dep_NADH:Q_OxRdtase_AzoR1"/>
</dbReference>
<proteinExistence type="inferred from homology"/>
<name>A0A850Q5S8_9RHOB</name>
<dbReference type="InterPro" id="IPR003680">
    <property type="entry name" value="Flavodoxin_fold"/>
</dbReference>
<evidence type="ECO:0000256" key="3">
    <source>
        <dbReference type="ARBA" id="ARBA00023002"/>
    </source>
</evidence>
<dbReference type="GO" id="GO:0010181">
    <property type="term" value="F:FMN binding"/>
    <property type="evidence" value="ECO:0007669"/>
    <property type="project" value="UniProtKB-UniRule"/>
</dbReference>
<dbReference type="InterPro" id="IPR029039">
    <property type="entry name" value="Flavoprotein-like_sf"/>
</dbReference>
<keyword evidence="1 6" id="KW-0285">Flavoprotein</keyword>
<dbReference type="HAMAP" id="MF_01216">
    <property type="entry name" value="Azoreductase_type1"/>
    <property type="match status" value="1"/>
</dbReference>
<comment type="function">
    <text evidence="6">Quinone reductase that provides resistance to thiol-specific stress caused by electrophilic quinones.</text>
</comment>
<feature type="binding site" evidence="6">
    <location>
        <position position="11"/>
    </location>
    <ligand>
        <name>FMN</name>
        <dbReference type="ChEBI" id="CHEBI:58210"/>
    </ligand>
</feature>
<dbReference type="GO" id="GO:0016652">
    <property type="term" value="F:oxidoreductase activity, acting on NAD(P)H as acceptor"/>
    <property type="evidence" value="ECO:0007669"/>
    <property type="project" value="UniProtKB-UniRule"/>
</dbReference>
<sequence>MSTTVLRIDSSVRKEGSISRDLTDRIVAKLAPETVLTRDLTEELPLIDGNWVGANFTPADQRTDEQKATLALSDAMIEELKSADTVVIGVPIYNFGVPARLKAWVDLVARAGVTFRYTETGPIGLLEGKRAIIATASGGVPVGSATDFATTYLKQVLAFIGITDVTIIAADQLAIDPEGSVKKAQDAVEQIAA</sequence>
<comment type="caution">
    <text evidence="8">The sequence shown here is derived from an EMBL/GenBank/DDBJ whole genome shotgun (WGS) entry which is preliminary data.</text>
</comment>
<comment type="caution">
    <text evidence="6">Lacks conserved residue(s) required for the propagation of feature annotation.</text>
</comment>
<dbReference type="AlphaFoldDB" id="A0A850Q5S8"/>